<dbReference type="Proteomes" id="UP000694551">
    <property type="component" value="Unplaced"/>
</dbReference>
<sequence>IAAWCALKAVLVDLSSTLHIEDSAVLGMQEALRRQATFFTKFCFYLHLY</sequence>
<reference evidence="1" key="1">
    <citation type="submission" date="2025-08" db="UniProtKB">
        <authorList>
            <consortium name="Ensembl"/>
        </authorList>
    </citation>
    <scope>IDENTIFICATION</scope>
</reference>
<protein>
    <submittedName>
        <fullName evidence="1">Uncharacterized protein</fullName>
    </submittedName>
</protein>
<dbReference type="Ensembl" id="ENSSOCT00000007391.1">
    <property type="protein sequence ID" value="ENSSOCP00000007213.1"/>
    <property type="gene ID" value="ENSSOCG00000005545.1"/>
</dbReference>
<accession>A0A8D0KSW5</accession>
<reference evidence="1" key="2">
    <citation type="submission" date="2025-09" db="UniProtKB">
        <authorList>
            <consortium name="Ensembl"/>
        </authorList>
    </citation>
    <scope>IDENTIFICATION</scope>
</reference>
<proteinExistence type="predicted"/>
<organism evidence="1 2">
    <name type="scientific">Strix occidentalis caurina</name>
    <name type="common">northern spotted owl</name>
    <dbReference type="NCBI Taxonomy" id="311401"/>
    <lineage>
        <taxon>Eukaryota</taxon>
        <taxon>Metazoa</taxon>
        <taxon>Chordata</taxon>
        <taxon>Craniata</taxon>
        <taxon>Vertebrata</taxon>
        <taxon>Euteleostomi</taxon>
        <taxon>Archelosauria</taxon>
        <taxon>Archosauria</taxon>
        <taxon>Dinosauria</taxon>
        <taxon>Saurischia</taxon>
        <taxon>Theropoda</taxon>
        <taxon>Coelurosauria</taxon>
        <taxon>Aves</taxon>
        <taxon>Neognathae</taxon>
        <taxon>Neoaves</taxon>
        <taxon>Telluraves</taxon>
        <taxon>Strigiformes</taxon>
        <taxon>Strigidae</taxon>
        <taxon>Strix</taxon>
    </lineage>
</organism>
<evidence type="ECO:0000313" key="1">
    <source>
        <dbReference type="Ensembl" id="ENSSOCP00000007213.1"/>
    </source>
</evidence>
<evidence type="ECO:0000313" key="2">
    <source>
        <dbReference type="Proteomes" id="UP000694551"/>
    </source>
</evidence>
<name>A0A8D0KSW5_STROC</name>
<dbReference type="AlphaFoldDB" id="A0A8D0KSW5"/>
<keyword evidence="2" id="KW-1185">Reference proteome</keyword>